<keyword evidence="5" id="KW-1185">Reference proteome</keyword>
<dbReference type="EMBL" id="JACSQB010000029">
    <property type="protein sequence ID" value="MBD8046113.1"/>
    <property type="molecule type" value="Genomic_DNA"/>
</dbReference>
<evidence type="ECO:0000259" key="3">
    <source>
        <dbReference type="PROSITE" id="PS01031"/>
    </source>
</evidence>
<reference evidence="4 5" key="1">
    <citation type="submission" date="2020-08" db="EMBL/GenBank/DDBJ databases">
        <title>A Genomic Blueprint of the Chicken Gut Microbiome.</title>
        <authorList>
            <person name="Gilroy R."/>
            <person name="Ravi A."/>
            <person name="Getino M."/>
            <person name="Pursley I."/>
            <person name="Horton D.L."/>
            <person name="Alikhan N.-F."/>
            <person name="Baker D."/>
            <person name="Gharbi K."/>
            <person name="Hall N."/>
            <person name="Watson M."/>
            <person name="Adriaenssens E.M."/>
            <person name="Foster-Nyarko E."/>
            <person name="Jarju S."/>
            <person name="Secka A."/>
            <person name="Antonio M."/>
            <person name="Oren A."/>
            <person name="Chaudhuri R."/>
            <person name="La Ragione R.M."/>
            <person name="Hildebrand F."/>
            <person name="Pallen M.J."/>
        </authorList>
    </citation>
    <scope>NUCLEOTIDE SEQUENCE [LARGE SCALE GENOMIC DNA]</scope>
    <source>
        <strain evidence="4 5">N37</strain>
    </source>
</reference>
<dbReference type="NCBIfam" id="NF042420">
    <property type="entry name" value="Hsp18_Clos"/>
    <property type="match status" value="1"/>
</dbReference>
<evidence type="ECO:0000313" key="4">
    <source>
        <dbReference type="EMBL" id="MBD8046113.1"/>
    </source>
</evidence>
<dbReference type="PROSITE" id="PS01031">
    <property type="entry name" value="SHSP"/>
    <property type="match status" value="1"/>
</dbReference>
<dbReference type="InterPro" id="IPR031107">
    <property type="entry name" value="Small_HSP"/>
</dbReference>
<evidence type="ECO:0000313" key="5">
    <source>
        <dbReference type="Proteomes" id="UP000627166"/>
    </source>
</evidence>
<dbReference type="CDD" id="cd06471">
    <property type="entry name" value="ACD_LpsHSP_like"/>
    <property type="match status" value="1"/>
</dbReference>
<evidence type="ECO:0000256" key="1">
    <source>
        <dbReference type="PROSITE-ProRule" id="PRU00285"/>
    </source>
</evidence>
<dbReference type="SUPFAM" id="SSF49764">
    <property type="entry name" value="HSP20-like chaperones"/>
    <property type="match status" value="1"/>
</dbReference>
<dbReference type="PANTHER" id="PTHR11527">
    <property type="entry name" value="HEAT-SHOCK PROTEIN 20 FAMILY MEMBER"/>
    <property type="match status" value="1"/>
</dbReference>
<dbReference type="Gene3D" id="2.60.40.790">
    <property type="match status" value="1"/>
</dbReference>
<dbReference type="InterPro" id="IPR053570">
    <property type="entry name" value="sHSP/HSP20"/>
</dbReference>
<sequence>MFEIMPWKRNNSISKRGDMFNQLMNQFFDDDFLERFNTNSFSVDLKEDEKSYVIEADLPGIKKEDICVEYNNGYLTISAKRDELIEDKKDNYVKKERSYGTFKRSFYVDDIDEDNIDAKFDNGVLNIVIPKLNDGKIEKKRIEIK</sequence>
<dbReference type="Proteomes" id="UP000627166">
    <property type="component" value="Unassembled WGS sequence"/>
</dbReference>
<accession>A0ABR8YPG0</accession>
<dbReference type="InterPro" id="IPR002068">
    <property type="entry name" value="A-crystallin/Hsp20_dom"/>
</dbReference>
<name>A0ABR8YPG0_9CLOT</name>
<feature type="domain" description="SHSP" evidence="3">
    <location>
        <begin position="34"/>
        <end position="145"/>
    </location>
</feature>
<comment type="caution">
    <text evidence="4">The sequence shown here is derived from an EMBL/GenBank/DDBJ whole genome shotgun (WGS) entry which is preliminary data.</text>
</comment>
<dbReference type="RefSeq" id="WP_191739090.1">
    <property type="nucleotide sequence ID" value="NZ_JACSQB010000029.1"/>
</dbReference>
<dbReference type="Pfam" id="PF00011">
    <property type="entry name" value="HSP20"/>
    <property type="match status" value="1"/>
</dbReference>
<organism evidence="4 5">
    <name type="scientific">Clostridium faecium</name>
    <dbReference type="NCBI Taxonomy" id="2762223"/>
    <lineage>
        <taxon>Bacteria</taxon>
        <taxon>Bacillati</taxon>
        <taxon>Bacillota</taxon>
        <taxon>Clostridia</taxon>
        <taxon>Eubacteriales</taxon>
        <taxon>Clostridiaceae</taxon>
        <taxon>Clostridium</taxon>
    </lineage>
</organism>
<comment type="similarity">
    <text evidence="1 2">Belongs to the small heat shock protein (HSP20) family.</text>
</comment>
<protein>
    <submittedName>
        <fullName evidence="4">Hsp20/alpha crystallin family protein</fullName>
    </submittedName>
</protein>
<gene>
    <name evidence="4" type="ORF">H9637_03475</name>
</gene>
<evidence type="ECO:0000256" key="2">
    <source>
        <dbReference type="RuleBase" id="RU003616"/>
    </source>
</evidence>
<dbReference type="InterPro" id="IPR008978">
    <property type="entry name" value="HSP20-like_chaperone"/>
</dbReference>
<proteinExistence type="inferred from homology"/>